<dbReference type="GeneID" id="115152898"/>
<feature type="domain" description="ENTH" evidence="6">
    <location>
        <begin position="18"/>
        <end position="128"/>
    </location>
</feature>
<dbReference type="PANTHER" id="PTHR21514">
    <property type="entry name" value="AP-4 COMPLEX ACCESSORY SUBUNIT TEPSIN"/>
    <property type="match status" value="1"/>
</dbReference>
<dbReference type="FunCoup" id="A0A674EXU7">
    <property type="interactions" value="835"/>
</dbReference>
<evidence type="ECO:0000313" key="8">
    <source>
        <dbReference type="Ensembl" id="ENSSTUP00000112554.1"/>
    </source>
</evidence>
<dbReference type="Gene3D" id="1.25.40.90">
    <property type="match status" value="1"/>
</dbReference>
<evidence type="ECO:0000256" key="3">
    <source>
        <dbReference type="ARBA" id="ARBA00023034"/>
    </source>
</evidence>
<dbReference type="InterPro" id="IPR008942">
    <property type="entry name" value="ENTH_VHS"/>
</dbReference>
<proteinExistence type="predicted"/>
<dbReference type="GeneTree" id="ENSGT00390000015076"/>
<keyword evidence="3" id="KW-0333">Golgi apparatus</keyword>
<dbReference type="OMA" id="KASQRCP"/>
<keyword evidence="4" id="KW-0968">Cytoplasmic vesicle</keyword>
<comment type="subcellular location">
    <subcellularLocation>
        <location evidence="1">Cytoplasmic vesicle</location>
    </subcellularLocation>
    <subcellularLocation>
        <location evidence="2">Golgi apparatus</location>
        <location evidence="2">trans-Golgi network</location>
    </subcellularLocation>
</comment>
<reference evidence="8" key="1">
    <citation type="submission" date="2025-08" db="UniProtKB">
        <authorList>
            <consortium name="Ensembl"/>
        </authorList>
    </citation>
    <scope>IDENTIFICATION</scope>
</reference>
<dbReference type="CDD" id="cd03572">
    <property type="entry name" value="ENTH_like_Tepsin"/>
    <property type="match status" value="1"/>
</dbReference>
<dbReference type="Pfam" id="PF25827">
    <property type="entry name" value="TVHS-like"/>
    <property type="match status" value="1"/>
</dbReference>
<dbReference type="RefSeq" id="XP_029553673.1">
    <property type="nucleotide sequence ID" value="XM_029697813.1"/>
</dbReference>
<organism evidence="8 9">
    <name type="scientific">Salmo trutta</name>
    <name type="common">Brown trout</name>
    <dbReference type="NCBI Taxonomy" id="8032"/>
    <lineage>
        <taxon>Eukaryota</taxon>
        <taxon>Metazoa</taxon>
        <taxon>Chordata</taxon>
        <taxon>Craniata</taxon>
        <taxon>Vertebrata</taxon>
        <taxon>Euteleostomi</taxon>
        <taxon>Actinopterygii</taxon>
        <taxon>Neopterygii</taxon>
        <taxon>Teleostei</taxon>
        <taxon>Protacanthopterygii</taxon>
        <taxon>Salmoniformes</taxon>
        <taxon>Salmonidae</taxon>
        <taxon>Salmoninae</taxon>
        <taxon>Salmo</taxon>
    </lineage>
</organism>
<dbReference type="Ensembl" id="ENSSTUT00000120475.1">
    <property type="protein sequence ID" value="ENSSTUP00000112554.1"/>
    <property type="gene ID" value="ENSSTUG00000049757.1"/>
</dbReference>
<dbReference type="InterPro" id="IPR058028">
    <property type="entry name" value="Tepsin_VHS/ENTH-like"/>
</dbReference>
<sequence>MATFMERLSFLQKVPTLMKATADDEKPCPGYLFEEIGKISQESTGCGQCLLEYLLERLQVESCHVKIKVLKIFVHLCGHGSPHFLTELRRNSTFIQQASVYSGPLDPIHGTAMYQKVRATAQELARLLFTETVSHQSSTSPCKLAMANMGMGSESAHGSRMQGFGYSPGKNITSGETLMDKIRKATEFVASAVLPPMEHQGIRLHDNHYRAVVAPSGPVEVAVPACAYTVPPHRPKVSQRCPGQVGGGWEEIDSSHSSSHNSCQENADHCQVSGGGSSNSGGTGSQSGASRESSGDLSERVEAMQLGDCGQEMALISRMTEGSKVFLSREENQHFIKECSTLNCEVVVELLSRRLQDPSQTAQMRALCAVACLMTSDLLSLEQIFGVTQRRLVQLSEGPPGPVANKTIKILRQFKALMGGPIIGAGCDAAAANGVPLSSSDQPPTPTSPTLLLPTRPGDITVFNHHRGRDPETEQSPGGQAQPPPLPDLGWAQRGTSERLLNLNLDDERGSASQDEEFVDSQIGFRTGETQLTSDVIVKDSELQTERDPFRVTDPQIEQPCGGRLSLFSGMELVTRGRSVCPSTLTERNGDLQPQVEKREGRERLSVTPTNTPLLCVDDISNTTPTYDLTSTSSQSASAFSFLNL</sequence>
<evidence type="ECO:0000313" key="9">
    <source>
        <dbReference type="Proteomes" id="UP000472277"/>
    </source>
</evidence>
<dbReference type="InParanoid" id="A0A674EXU7"/>
<dbReference type="AlphaFoldDB" id="A0A674EXU7"/>
<evidence type="ECO:0000256" key="5">
    <source>
        <dbReference type="SAM" id="MobiDB-lite"/>
    </source>
</evidence>
<accession>A0A674EXU7</accession>
<evidence type="ECO:0000256" key="4">
    <source>
        <dbReference type="ARBA" id="ARBA00023329"/>
    </source>
</evidence>
<reference evidence="8" key="2">
    <citation type="submission" date="2025-09" db="UniProtKB">
        <authorList>
            <consortium name="Ensembl"/>
        </authorList>
    </citation>
    <scope>IDENTIFICATION</scope>
</reference>
<dbReference type="Pfam" id="PF01417">
    <property type="entry name" value="ENTH"/>
    <property type="match status" value="1"/>
</dbReference>
<feature type="compositionally biased region" description="Low complexity" evidence="5">
    <location>
        <begin position="436"/>
        <end position="457"/>
    </location>
</feature>
<name>A0A674EXU7_SALTR</name>
<keyword evidence="9" id="KW-1185">Reference proteome</keyword>
<feature type="compositionally biased region" description="Gly residues" evidence="5">
    <location>
        <begin position="273"/>
        <end position="285"/>
    </location>
</feature>
<gene>
    <name evidence="8" type="primary">TEPSIN</name>
    <name evidence="8" type="synonym">tepsin</name>
</gene>
<protein>
    <submittedName>
        <fullName evidence="8">TEPSIN adaptor related protein complex 4 accessory protein</fullName>
    </submittedName>
</protein>
<feature type="region of interest" description="Disordered" evidence="5">
    <location>
        <begin position="435"/>
        <end position="492"/>
    </location>
</feature>
<dbReference type="PANTHER" id="PTHR21514:SF0">
    <property type="entry name" value="AP-4 COMPLEX ACCESSORY SUBUNIT TEPSIN"/>
    <property type="match status" value="1"/>
</dbReference>
<evidence type="ECO:0000259" key="6">
    <source>
        <dbReference type="Pfam" id="PF01417"/>
    </source>
</evidence>
<dbReference type="InterPro" id="IPR013809">
    <property type="entry name" value="ENTH"/>
</dbReference>
<dbReference type="InterPro" id="IPR035802">
    <property type="entry name" value="ENTH/VHS_tepsin"/>
</dbReference>
<feature type="region of interest" description="Disordered" evidence="5">
    <location>
        <begin position="232"/>
        <end position="298"/>
    </location>
</feature>
<feature type="domain" description="AP-4 complex accessory subunit Tepsin VHS/ENTH-like" evidence="7">
    <location>
        <begin position="311"/>
        <end position="414"/>
    </location>
</feature>
<dbReference type="GO" id="GO:0031410">
    <property type="term" value="C:cytoplasmic vesicle"/>
    <property type="evidence" value="ECO:0007669"/>
    <property type="project" value="UniProtKB-SubCell"/>
</dbReference>
<dbReference type="Proteomes" id="UP000472277">
    <property type="component" value="Chromosome 18"/>
</dbReference>
<evidence type="ECO:0000256" key="1">
    <source>
        <dbReference type="ARBA" id="ARBA00004541"/>
    </source>
</evidence>
<evidence type="ECO:0000256" key="2">
    <source>
        <dbReference type="ARBA" id="ARBA00004601"/>
    </source>
</evidence>
<dbReference type="GO" id="GO:0032588">
    <property type="term" value="C:trans-Golgi network membrane"/>
    <property type="evidence" value="ECO:0007669"/>
    <property type="project" value="TreeGrafter"/>
</dbReference>
<evidence type="ECO:0000259" key="7">
    <source>
        <dbReference type="Pfam" id="PF25827"/>
    </source>
</evidence>
<dbReference type="SUPFAM" id="SSF48464">
    <property type="entry name" value="ENTH/VHS domain"/>
    <property type="match status" value="1"/>
</dbReference>
<dbReference type="InterPro" id="IPR039273">
    <property type="entry name" value="TEPSIN"/>
</dbReference>
<dbReference type="OrthoDB" id="118154at2759"/>